<accession>C8TF05</accession>
<dbReference type="EMBL" id="AP009081">
    <property type="protein sequence ID" value="BAI39727.1"/>
    <property type="molecule type" value="Genomic_DNA"/>
</dbReference>
<feature type="compositionally biased region" description="Basic and acidic residues" evidence="1">
    <location>
        <begin position="28"/>
        <end position="51"/>
    </location>
</feature>
<name>C8TF05_ORYSI</name>
<dbReference type="AlphaFoldDB" id="C8TF05"/>
<protein>
    <submittedName>
        <fullName evidence="2">Uncharacterized protein K0048F05.16</fullName>
    </submittedName>
</protein>
<feature type="region of interest" description="Disordered" evidence="1">
    <location>
        <begin position="13"/>
        <end position="65"/>
    </location>
</feature>
<evidence type="ECO:0000256" key="1">
    <source>
        <dbReference type="SAM" id="MobiDB-lite"/>
    </source>
</evidence>
<reference evidence="2" key="1">
    <citation type="journal article" date="2009" name="Plant J.">
        <title>Comparative analysis of complete orthologous centromeres from two subspecies of rice reveals rapid variation of centromere organization and structure.</title>
        <authorList>
            <person name="Wu J."/>
            <person name="Fujisawa M."/>
            <person name="Tian Z."/>
            <person name="Yamagata H."/>
            <person name="Kamiya K."/>
            <person name="Shibata M."/>
            <person name="Hosokawa S."/>
            <person name="Ito Y."/>
            <person name="Hamada M."/>
            <person name="Katagiri S."/>
            <person name="Kurita K."/>
            <person name="Yamamoto M."/>
            <person name="Kikuta A."/>
            <person name="Machita K."/>
            <person name="Karasawa W."/>
            <person name="Kanamori H."/>
            <person name="Namiki N."/>
            <person name="Mizuno H."/>
            <person name="Ma J."/>
            <person name="Sasaki T."/>
            <person name="Matsumoto T."/>
        </authorList>
    </citation>
    <scope>NUCLEOTIDE SEQUENCE</scope>
</reference>
<organism evidence="2">
    <name type="scientific">Oryza sativa subsp. indica</name>
    <name type="common">Rice</name>
    <dbReference type="NCBI Taxonomy" id="39946"/>
    <lineage>
        <taxon>Eukaryota</taxon>
        <taxon>Viridiplantae</taxon>
        <taxon>Streptophyta</taxon>
        <taxon>Embryophyta</taxon>
        <taxon>Tracheophyta</taxon>
        <taxon>Spermatophyta</taxon>
        <taxon>Magnoliopsida</taxon>
        <taxon>Liliopsida</taxon>
        <taxon>Poales</taxon>
        <taxon>Poaceae</taxon>
        <taxon>BOP clade</taxon>
        <taxon>Oryzoideae</taxon>
        <taxon>Oryzeae</taxon>
        <taxon>Oryzinae</taxon>
        <taxon>Oryza</taxon>
        <taxon>Oryza sativa</taxon>
    </lineage>
</organism>
<proteinExistence type="predicted"/>
<sequence>MSLEINACCLRSIHAASAPEEEEEEEEGWHSGRREMRRGVAFREGEGESLRHTRGRQNGGGTAKA</sequence>
<gene>
    <name evidence="2" type="primary">K0048F05.16</name>
</gene>
<evidence type="ECO:0000313" key="2">
    <source>
        <dbReference type="EMBL" id="BAI39727.1"/>
    </source>
</evidence>